<dbReference type="Pfam" id="PF13649">
    <property type="entry name" value="Methyltransf_25"/>
    <property type="match status" value="1"/>
</dbReference>
<organism evidence="5 6">
    <name type="scientific">Dactylosporangium matsuzakiense</name>
    <dbReference type="NCBI Taxonomy" id="53360"/>
    <lineage>
        <taxon>Bacteria</taxon>
        <taxon>Bacillati</taxon>
        <taxon>Actinomycetota</taxon>
        <taxon>Actinomycetes</taxon>
        <taxon>Micromonosporales</taxon>
        <taxon>Micromonosporaceae</taxon>
        <taxon>Dactylosporangium</taxon>
    </lineage>
</organism>
<feature type="domain" description="Methyltransferase" evidence="4">
    <location>
        <begin position="76"/>
        <end position="167"/>
    </location>
</feature>
<dbReference type="InterPro" id="IPR029063">
    <property type="entry name" value="SAM-dependent_MTases_sf"/>
</dbReference>
<keyword evidence="1" id="KW-0489">Methyltransferase</keyword>
<dbReference type="Proteomes" id="UP001143480">
    <property type="component" value="Unassembled WGS sequence"/>
</dbReference>
<sequence length="219" mass="23849">METAPFGTRLIVRGPAWLRFDDVELSQENAWLRRKAEDPEHTGWYIERFRKLAAAGEDLAGEARLVDAMVPRRARILDAGSGTGRVGAALHAAGHDVVGVDLDPELVLAARKDHPGPSWLVGDLADLDIQPADFDAIVSAGNVMAFVAPATRIKILENCKRHLKDGGRLIIGFGAGRGYAFEDFLDDARAAGLRQDVLLATWDLRPFTPESDFLVAILS</sequence>
<evidence type="ECO:0000256" key="3">
    <source>
        <dbReference type="ARBA" id="ARBA00022691"/>
    </source>
</evidence>
<dbReference type="GO" id="GO:0008168">
    <property type="term" value="F:methyltransferase activity"/>
    <property type="evidence" value="ECO:0007669"/>
    <property type="project" value="UniProtKB-KW"/>
</dbReference>
<evidence type="ECO:0000256" key="1">
    <source>
        <dbReference type="ARBA" id="ARBA00022603"/>
    </source>
</evidence>
<comment type="caution">
    <text evidence="5">The sequence shown here is derived from an EMBL/GenBank/DDBJ whole genome shotgun (WGS) entry which is preliminary data.</text>
</comment>
<dbReference type="GO" id="GO:0032259">
    <property type="term" value="P:methylation"/>
    <property type="evidence" value="ECO:0007669"/>
    <property type="project" value="UniProtKB-KW"/>
</dbReference>
<dbReference type="EMBL" id="BSFP01000017">
    <property type="protein sequence ID" value="GLL01619.1"/>
    <property type="molecule type" value="Genomic_DNA"/>
</dbReference>
<keyword evidence="6" id="KW-1185">Reference proteome</keyword>
<evidence type="ECO:0000313" key="5">
    <source>
        <dbReference type="EMBL" id="GLL01619.1"/>
    </source>
</evidence>
<keyword evidence="2" id="KW-0808">Transferase</keyword>
<reference evidence="5" key="1">
    <citation type="journal article" date="2014" name="Int. J. Syst. Evol. Microbiol.">
        <title>Complete genome sequence of Corynebacterium casei LMG S-19264T (=DSM 44701T), isolated from a smear-ripened cheese.</title>
        <authorList>
            <consortium name="US DOE Joint Genome Institute (JGI-PGF)"/>
            <person name="Walter F."/>
            <person name="Albersmeier A."/>
            <person name="Kalinowski J."/>
            <person name="Ruckert C."/>
        </authorList>
    </citation>
    <scope>NUCLEOTIDE SEQUENCE</scope>
    <source>
        <strain evidence="5">VKM Ac-1321</strain>
    </source>
</reference>
<dbReference type="PANTHER" id="PTHR43464:SF19">
    <property type="entry name" value="UBIQUINONE BIOSYNTHESIS O-METHYLTRANSFERASE, MITOCHONDRIAL"/>
    <property type="match status" value="1"/>
</dbReference>
<dbReference type="InterPro" id="IPR041698">
    <property type="entry name" value="Methyltransf_25"/>
</dbReference>
<evidence type="ECO:0000256" key="2">
    <source>
        <dbReference type="ARBA" id="ARBA00022679"/>
    </source>
</evidence>
<dbReference type="SUPFAM" id="SSF53335">
    <property type="entry name" value="S-adenosyl-L-methionine-dependent methyltransferases"/>
    <property type="match status" value="1"/>
</dbReference>
<dbReference type="CDD" id="cd02440">
    <property type="entry name" value="AdoMet_MTases"/>
    <property type="match status" value="1"/>
</dbReference>
<dbReference type="AlphaFoldDB" id="A0A9W6NLR0"/>
<keyword evidence="3" id="KW-0949">S-adenosyl-L-methionine</keyword>
<reference evidence="5" key="2">
    <citation type="submission" date="2023-01" db="EMBL/GenBank/DDBJ databases">
        <authorList>
            <person name="Sun Q."/>
            <person name="Evtushenko L."/>
        </authorList>
    </citation>
    <scope>NUCLEOTIDE SEQUENCE</scope>
    <source>
        <strain evidence="5">VKM Ac-1321</strain>
    </source>
</reference>
<dbReference type="RefSeq" id="WP_379992954.1">
    <property type="nucleotide sequence ID" value="NZ_BAAAXA010000003.1"/>
</dbReference>
<proteinExistence type="predicted"/>
<name>A0A9W6NLR0_9ACTN</name>
<evidence type="ECO:0000313" key="6">
    <source>
        <dbReference type="Proteomes" id="UP001143480"/>
    </source>
</evidence>
<protein>
    <recommendedName>
        <fullName evidence="4">Methyltransferase domain-containing protein</fullName>
    </recommendedName>
</protein>
<accession>A0A9W6NLR0</accession>
<evidence type="ECO:0000259" key="4">
    <source>
        <dbReference type="Pfam" id="PF13649"/>
    </source>
</evidence>
<gene>
    <name evidence="5" type="ORF">GCM10017581_033610</name>
</gene>
<dbReference type="Gene3D" id="3.40.50.150">
    <property type="entry name" value="Vaccinia Virus protein VP39"/>
    <property type="match status" value="1"/>
</dbReference>
<dbReference type="PANTHER" id="PTHR43464">
    <property type="entry name" value="METHYLTRANSFERASE"/>
    <property type="match status" value="1"/>
</dbReference>